<keyword evidence="3" id="KW-1185">Reference proteome</keyword>
<evidence type="ECO:0000256" key="1">
    <source>
        <dbReference type="SAM" id="MobiDB-lite"/>
    </source>
</evidence>
<sequence>MYSHWLYWEEKLRSAHSRSDGRNRPSGPHRTSLYLTVRLILSSNDTLANSFMGLVVLGTINMRGTALTVKPTAATPVGLFRTPSYHIGPGPPMATCSVPVANLKSKRPSLSKPSDSGGSMLLHFLRQVEASHFHTSHSPPRILSWDPESEALRNWPCDYIEVCIGLVEVLPASSGSILNGEYIAECASRRCGYFAIPLPAEALSMVSDFDSESIQGSGIYKALPVSDLYSRGTRKCLQVEAPVNIATATQDFTELYSRGLSEGSSTCGHRKRFKHGHRADTVSPGLDDNSKPTMASGSGSLKEREDDSESDSEYDASLSHDGNWGLDGLMVTAVVLQSLSGGLPVAQCYVLLYAPYSHVIAVQVASRREIEVKDPRPKPETATPSRGILRPRQLSVQMESKELPIPLPKARETRTIPALFDVIERQDQMIIAQNGYLKQCRTSLDHILHFCQPMSKDYRFQTVLGRLGIAGCHSADTSMLPIAWGPMPTLSANHYRDTTNIPRPPGRPSAPPLSSSCCLYSNSTFDWSSTGSWHVVYKIFATPLCIILVDRHRAVTVVQEESPEWGWWQERTRKL</sequence>
<name>A0A5C3KLA2_COPMA</name>
<organism evidence="2 3">
    <name type="scientific">Coprinopsis marcescibilis</name>
    <name type="common">Agaric fungus</name>
    <name type="synonym">Psathyrella marcescibilis</name>
    <dbReference type="NCBI Taxonomy" id="230819"/>
    <lineage>
        <taxon>Eukaryota</taxon>
        <taxon>Fungi</taxon>
        <taxon>Dikarya</taxon>
        <taxon>Basidiomycota</taxon>
        <taxon>Agaricomycotina</taxon>
        <taxon>Agaricomycetes</taxon>
        <taxon>Agaricomycetidae</taxon>
        <taxon>Agaricales</taxon>
        <taxon>Agaricineae</taxon>
        <taxon>Psathyrellaceae</taxon>
        <taxon>Coprinopsis</taxon>
    </lineage>
</organism>
<feature type="compositionally biased region" description="Basic residues" evidence="1">
    <location>
        <begin position="268"/>
        <end position="277"/>
    </location>
</feature>
<feature type="region of interest" description="Disordered" evidence="1">
    <location>
        <begin position="262"/>
        <end position="317"/>
    </location>
</feature>
<evidence type="ECO:0000313" key="3">
    <source>
        <dbReference type="Proteomes" id="UP000307440"/>
    </source>
</evidence>
<gene>
    <name evidence="2" type="ORF">FA15DRAFT_658679</name>
</gene>
<reference evidence="2 3" key="1">
    <citation type="journal article" date="2019" name="Nat. Ecol. Evol.">
        <title>Megaphylogeny resolves global patterns of mushroom evolution.</title>
        <authorList>
            <person name="Varga T."/>
            <person name="Krizsan K."/>
            <person name="Foldi C."/>
            <person name="Dima B."/>
            <person name="Sanchez-Garcia M."/>
            <person name="Sanchez-Ramirez S."/>
            <person name="Szollosi G.J."/>
            <person name="Szarkandi J.G."/>
            <person name="Papp V."/>
            <person name="Albert L."/>
            <person name="Andreopoulos W."/>
            <person name="Angelini C."/>
            <person name="Antonin V."/>
            <person name="Barry K.W."/>
            <person name="Bougher N.L."/>
            <person name="Buchanan P."/>
            <person name="Buyck B."/>
            <person name="Bense V."/>
            <person name="Catcheside P."/>
            <person name="Chovatia M."/>
            <person name="Cooper J."/>
            <person name="Damon W."/>
            <person name="Desjardin D."/>
            <person name="Finy P."/>
            <person name="Geml J."/>
            <person name="Haridas S."/>
            <person name="Hughes K."/>
            <person name="Justo A."/>
            <person name="Karasinski D."/>
            <person name="Kautmanova I."/>
            <person name="Kiss B."/>
            <person name="Kocsube S."/>
            <person name="Kotiranta H."/>
            <person name="LaButti K.M."/>
            <person name="Lechner B.E."/>
            <person name="Liimatainen K."/>
            <person name="Lipzen A."/>
            <person name="Lukacs Z."/>
            <person name="Mihaltcheva S."/>
            <person name="Morgado L.N."/>
            <person name="Niskanen T."/>
            <person name="Noordeloos M.E."/>
            <person name="Ohm R.A."/>
            <person name="Ortiz-Santana B."/>
            <person name="Ovrebo C."/>
            <person name="Racz N."/>
            <person name="Riley R."/>
            <person name="Savchenko A."/>
            <person name="Shiryaev A."/>
            <person name="Soop K."/>
            <person name="Spirin V."/>
            <person name="Szebenyi C."/>
            <person name="Tomsovsky M."/>
            <person name="Tulloss R.E."/>
            <person name="Uehling J."/>
            <person name="Grigoriev I.V."/>
            <person name="Vagvolgyi C."/>
            <person name="Papp T."/>
            <person name="Martin F.M."/>
            <person name="Miettinen O."/>
            <person name="Hibbett D.S."/>
            <person name="Nagy L.G."/>
        </authorList>
    </citation>
    <scope>NUCLEOTIDE SEQUENCE [LARGE SCALE GENOMIC DNA]</scope>
    <source>
        <strain evidence="2 3">CBS 121175</strain>
    </source>
</reference>
<proteinExistence type="predicted"/>
<accession>A0A5C3KLA2</accession>
<dbReference type="Proteomes" id="UP000307440">
    <property type="component" value="Unassembled WGS sequence"/>
</dbReference>
<evidence type="ECO:0000313" key="2">
    <source>
        <dbReference type="EMBL" id="TFK21026.1"/>
    </source>
</evidence>
<dbReference type="EMBL" id="ML210281">
    <property type="protein sequence ID" value="TFK21026.1"/>
    <property type="molecule type" value="Genomic_DNA"/>
</dbReference>
<dbReference type="AlphaFoldDB" id="A0A5C3KLA2"/>
<protein>
    <submittedName>
        <fullName evidence="2">Uncharacterized protein</fullName>
    </submittedName>
</protein>